<evidence type="ECO:0000313" key="2">
    <source>
        <dbReference type="EMBL" id="MDT0616484.1"/>
    </source>
</evidence>
<comment type="caution">
    <text evidence="2">The sequence shown here is derived from an EMBL/GenBank/DDBJ whole genome shotgun (WGS) entry which is preliminary data.</text>
</comment>
<gene>
    <name evidence="2" type="ORF">RM812_41075</name>
</gene>
<keyword evidence="3" id="KW-1185">Reference proteome</keyword>
<proteinExistence type="predicted"/>
<dbReference type="EMBL" id="JAVRFH010000156">
    <property type="protein sequence ID" value="MDT0616484.1"/>
    <property type="molecule type" value="Genomic_DNA"/>
</dbReference>
<dbReference type="RefSeq" id="WP_311585964.1">
    <property type="nucleotide sequence ID" value="NZ_JAVRFH010000156.1"/>
</dbReference>
<protein>
    <recommendedName>
        <fullName evidence="4">Transposase</fullName>
    </recommendedName>
</protein>
<accession>A0ABU3B2N1</accession>
<sequence>MGRRPRDQEADRAAIQAAAERLLAGTPLRSRSGRLTASELITECDLRRDIVYRHTDLVQDFQARAKAQDSTPTAMQELADENRTLKAEADDLRDELRQERARTKTMRMIIAELSLELEQVKAELEGASGIARLPDRR</sequence>
<reference evidence="2" key="1">
    <citation type="submission" date="2024-05" db="EMBL/GenBank/DDBJ databases">
        <title>30 novel species of actinomycetes from the DSMZ collection.</title>
        <authorList>
            <person name="Nouioui I."/>
        </authorList>
    </citation>
    <scope>NUCLEOTIDE SEQUENCE</scope>
    <source>
        <strain evidence="2">DSM 40712</strain>
    </source>
</reference>
<feature type="coiled-coil region" evidence="1">
    <location>
        <begin position="75"/>
        <end position="130"/>
    </location>
</feature>
<evidence type="ECO:0000256" key="1">
    <source>
        <dbReference type="SAM" id="Coils"/>
    </source>
</evidence>
<keyword evidence="1" id="KW-0175">Coiled coil</keyword>
<name>A0ABU3B2N1_9ACTN</name>
<dbReference type="Proteomes" id="UP001180724">
    <property type="component" value="Unassembled WGS sequence"/>
</dbReference>
<evidence type="ECO:0000313" key="3">
    <source>
        <dbReference type="Proteomes" id="UP001180724"/>
    </source>
</evidence>
<organism evidence="2 3">
    <name type="scientific">Streptomyces lancefieldiae</name>
    <dbReference type="NCBI Taxonomy" id="3075520"/>
    <lineage>
        <taxon>Bacteria</taxon>
        <taxon>Bacillati</taxon>
        <taxon>Actinomycetota</taxon>
        <taxon>Actinomycetes</taxon>
        <taxon>Kitasatosporales</taxon>
        <taxon>Streptomycetaceae</taxon>
        <taxon>Streptomyces</taxon>
    </lineage>
</organism>
<evidence type="ECO:0008006" key="4">
    <source>
        <dbReference type="Google" id="ProtNLM"/>
    </source>
</evidence>